<evidence type="ECO:0000313" key="3">
    <source>
        <dbReference type="Proteomes" id="UP000015105"/>
    </source>
</evidence>
<dbReference type="PANTHER" id="PTHR35218:SF9">
    <property type="entry name" value="ENDONUCLEASE_EXONUCLEASE_PHOSPHATASE DOMAIN-CONTAINING PROTEIN"/>
    <property type="match status" value="1"/>
</dbReference>
<reference evidence="2" key="5">
    <citation type="journal article" date="2021" name="G3 (Bethesda)">
        <title>Aegilops tauschii genome assembly Aet v5.0 features greater sequence contiguity and improved annotation.</title>
        <authorList>
            <person name="Wang L."/>
            <person name="Zhu T."/>
            <person name="Rodriguez J.C."/>
            <person name="Deal K.R."/>
            <person name="Dubcovsky J."/>
            <person name="McGuire P.E."/>
            <person name="Lux T."/>
            <person name="Spannagl M."/>
            <person name="Mayer K.F.X."/>
            <person name="Baldrich P."/>
            <person name="Meyers B.C."/>
            <person name="Huo N."/>
            <person name="Gu Y.Q."/>
            <person name="Zhou H."/>
            <person name="Devos K.M."/>
            <person name="Bennetzen J.L."/>
            <person name="Unver T."/>
            <person name="Budak H."/>
            <person name="Gulick P.J."/>
            <person name="Galiba G."/>
            <person name="Kalapos B."/>
            <person name="Nelson D.R."/>
            <person name="Li P."/>
            <person name="You F.M."/>
            <person name="Luo M.C."/>
            <person name="Dvorak J."/>
        </authorList>
    </citation>
    <scope>NUCLEOTIDE SEQUENCE [LARGE SCALE GENOMIC DNA]</scope>
    <source>
        <strain evidence="2">cv. AL8/78</strain>
    </source>
</reference>
<dbReference type="GO" id="GO:0003824">
    <property type="term" value="F:catalytic activity"/>
    <property type="evidence" value="ECO:0007669"/>
    <property type="project" value="InterPro"/>
</dbReference>
<sequence length="204" mass="23039">MNILAWNCRGVGNRRTVREVLALVKANDPKLVFLSETRQDVAKVEKLKWRLGLKGFHGVSSNGKSGGLALFWDESLSVTVLDACCHYIDVRVDDVGGGTSWIGTFVYGEPRVENRQAMWDHLVRLRAVSQEPWFVCGEYNKALWQHEHLSRSLQSETQMSAFRDCLLLCELMDLGFAGVPYTYNNGQDGDRNVQVKLDRACADE</sequence>
<reference evidence="2" key="3">
    <citation type="journal article" date="2017" name="Nature">
        <title>Genome sequence of the progenitor of the wheat D genome Aegilops tauschii.</title>
        <authorList>
            <person name="Luo M.C."/>
            <person name="Gu Y.Q."/>
            <person name="Puiu D."/>
            <person name="Wang H."/>
            <person name="Twardziok S.O."/>
            <person name="Deal K.R."/>
            <person name="Huo N."/>
            <person name="Zhu T."/>
            <person name="Wang L."/>
            <person name="Wang Y."/>
            <person name="McGuire P.E."/>
            <person name="Liu S."/>
            <person name="Long H."/>
            <person name="Ramasamy R.K."/>
            <person name="Rodriguez J.C."/>
            <person name="Van S.L."/>
            <person name="Yuan L."/>
            <person name="Wang Z."/>
            <person name="Xia Z."/>
            <person name="Xiao L."/>
            <person name="Anderson O.D."/>
            <person name="Ouyang S."/>
            <person name="Liang Y."/>
            <person name="Zimin A.V."/>
            <person name="Pertea G."/>
            <person name="Qi P."/>
            <person name="Bennetzen J.L."/>
            <person name="Dai X."/>
            <person name="Dawson M.W."/>
            <person name="Muller H.G."/>
            <person name="Kugler K."/>
            <person name="Rivarola-Duarte L."/>
            <person name="Spannagl M."/>
            <person name="Mayer K.F.X."/>
            <person name="Lu F.H."/>
            <person name="Bevan M.W."/>
            <person name="Leroy P."/>
            <person name="Li P."/>
            <person name="You F.M."/>
            <person name="Sun Q."/>
            <person name="Liu Z."/>
            <person name="Lyons E."/>
            <person name="Wicker T."/>
            <person name="Salzberg S.L."/>
            <person name="Devos K.M."/>
            <person name="Dvorak J."/>
        </authorList>
    </citation>
    <scope>NUCLEOTIDE SEQUENCE [LARGE SCALE GENOMIC DNA]</scope>
    <source>
        <strain evidence="2">cv. AL8/78</strain>
    </source>
</reference>
<organism evidence="2 3">
    <name type="scientific">Aegilops tauschii subsp. strangulata</name>
    <name type="common">Goatgrass</name>
    <dbReference type="NCBI Taxonomy" id="200361"/>
    <lineage>
        <taxon>Eukaryota</taxon>
        <taxon>Viridiplantae</taxon>
        <taxon>Streptophyta</taxon>
        <taxon>Embryophyta</taxon>
        <taxon>Tracheophyta</taxon>
        <taxon>Spermatophyta</taxon>
        <taxon>Magnoliopsida</taxon>
        <taxon>Liliopsida</taxon>
        <taxon>Poales</taxon>
        <taxon>Poaceae</taxon>
        <taxon>BOP clade</taxon>
        <taxon>Pooideae</taxon>
        <taxon>Triticodae</taxon>
        <taxon>Triticeae</taxon>
        <taxon>Triticinae</taxon>
        <taxon>Aegilops</taxon>
    </lineage>
</organism>
<dbReference type="AlphaFoldDB" id="A0A453IQP4"/>
<reference evidence="2" key="4">
    <citation type="submission" date="2019-03" db="UniProtKB">
        <authorList>
            <consortium name="EnsemblPlants"/>
        </authorList>
    </citation>
    <scope>IDENTIFICATION</scope>
</reference>
<keyword evidence="3" id="KW-1185">Reference proteome</keyword>
<name>A0A453IQP4_AEGTS</name>
<evidence type="ECO:0000313" key="2">
    <source>
        <dbReference type="EnsemblPlants" id="AET4Gv20638600.1"/>
    </source>
</evidence>
<dbReference type="EnsemblPlants" id="AET4Gv20638600.1">
    <property type="protein sequence ID" value="AET4Gv20638600.1"/>
    <property type="gene ID" value="AET4Gv20638600"/>
</dbReference>
<evidence type="ECO:0000259" key="1">
    <source>
        <dbReference type="Pfam" id="PF03372"/>
    </source>
</evidence>
<feature type="domain" description="Endonuclease/exonuclease/phosphatase" evidence="1">
    <location>
        <begin position="5"/>
        <end position="142"/>
    </location>
</feature>
<protein>
    <recommendedName>
        <fullName evidence="1">Endonuclease/exonuclease/phosphatase domain-containing protein</fullName>
    </recommendedName>
</protein>
<proteinExistence type="predicted"/>
<dbReference type="Gene3D" id="3.60.10.10">
    <property type="entry name" value="Endonuclease/exonuclease/phosphatase"/>
    <property type="match status" value="1"/>
</dbReference>
<reference evidence="3" key="1">
    <citation type="journal article" date="2014" name="Science">
        <title>Ancient hybridizations among the ancestral genomes of bread wheat.</title>
        <authorList>
            <consortium name="International Wheat Genome Sequencing Consortium,"/>
            <person name="Marcussen T."/>
            <person name="Sandve S.R."/>
            <person name="Heier L."/>
            <person name="Spannagl M."/>
            <person name="Pfeifer M."/>
            <person name="Jakobsen K.S."/>
            <person name="Wulff B.B."/>
            <person name="Steuernagel B."/>
            <person name="Mayer K.F."/>
            <person name="Olsen O.A."/>
        </authorList>
    </citation>
    <scope>NUCLEOTIDE SEQUENCE [LARGE SCALE GENOMIC DNA]</scope>
    <source>
        <strain evidence="3">cv. AL8/78</strain>
    </source>
</reference>
<dbReference type="InterPro" id="IPR005135">
    <property type="entry name" value="Endo/exonuclease/phosphatase"/>
</dbReference>
<dbReference type="Proteomes" id="UP000015105">
    <property type="component" value="Chromosome 4D"/>
</dbReference>
<dbReference type="STRING" id="200361.A0A453IQP4"/>
<dbReference type="Gramene" id="AET4Gv20638600.1">
    <property type="protein sequence ID" value="AET4Gv20638600.1"/>
    <property type="gene ID" value="AET4Gv20638600"/>
</dbReference>
<dbReference type="InterPro" id="IPR036691">
    <property type="entry name" value="Endo/exonu/phosph_ase_sf"/>
</dbReference>
<dbReference type="SUPFAM" id="SSF56219">
    <property type="entry name" value="DNase I-like"/>
    <property type="match status" value="1"/>
</dbReference>
<dbReference type="Pfam" id="PF03372">
    <property type="entry name" value="Exo_endo_phos"/>
    <property type="match status" value="1"/>
</dbReference>
<reference evidence="3" key="2">
    <citation type="journal article" date="2017" name="Nat. Plants">
        <title>The Aegilops tauschii genome reveals multiple impacts of transposons.</title>
        <authorList>
            <person name="Zhao G."/>
            <person name="Zou C."/>
            <person name="Li K."/>
            <person name="Wang K."/>
            <person name="Li T."/>
            <person name="Gao L."/>
            <person name="Zhang X."/>
            <person name="Wang H."/>
            <person name="Yang Z."/>
            <person name="Liu X."/>
            <person name="Jiang W."/>
            <person name="Mao L."/>
            <person name="Kong X."/>
            <person name="Jiao Y."/>
            <person name="Jia J."/>
        </authorList>
    </citation>
    <scope>NUCLEOTIDE SEQUENCE [LARGE SCALE GENOMIC DNA]</scope>
    <source>
        <strain evidence="3">cv. AL8/78</strain>
    </source>
</reference>
<dbReference type="PANTHER" id="PTHR35218">
    <property type="entry name" value="RNASE H DOMAIN-CONTAINING PROTEIN"/>
    <property type="match status" value="1"/>
</dbReference>
<accession>A0A453IQP4</accession>